<keyword evidence="5" id="KW-0804">Transcription</keyword>
<keyword evidence="3" id="KW-0805">Transcription regulation</keyword>
<dbReference type="InterPro" id="IPR052360">
    <property type="entry name" value="Transcr_Regulatory_Proteins"/>
</dbReference>
<dbReference type="InterPro" id="IPR021858">
    <property type="entry name" value="Fun_TF"/>
</dbReference>
<dbReference type="EMBL" id="WJXW01000018">
    <property type="protein sequence ID" value="KAF9728693.1"/>
    <property type="molecule type" value="Genomic_DNA"/>
</dbReference>
<dbReference type="CDD" id="cd00067">
    <property type="entry name" value="GAL4"/>
    <property type="match status" value="1"/>
</dbReference>
<dbReference type="PROSITE" id="PS50048">
    <property type="entry name" value="ZN2_CY6_FUNGAL_2"/>
    <property type="match status" value="1"/>
</dbReference>
<accession>A0A9P6KIU9</accession>
<dbReference type="OrthoDB" id="3172332at2759"/>
<keyword evidence="4" id="KW-0238">DNA-binding</keyword>
<dbReference type="AlphaFoldDB" id="A0A9P6KIU9"/>
<keyword evidence="7" id="KW-0812">Transmembrane</keyword>
<dbReference type="PROSITE" id="PS00463">
    <property type="entry name" value="ZN2_CY6_FUNGAL_1"/>
    <property type="match status" value="1"/>
</dbReference>
<comment type="caution">
    <text evidence="9">The sequence shown here is derived from an EMBL/GenBank/DDBJ whole genome shotgun (WGS) entry which is preliminary data.</text>
</comment>
<evidence type="ECO:0000256" key="4">
    <source>
        <dbReference type="ARBA" id="ARBA00023125"/>
    </source>
</evidence>
<dbReference type="InterPro" id="IPR036864">
    <property type="entry name" value="Zn2-C6_fun-type_DNA-bd_sf"/>
</dbReference>
<dbReference type="InterPro" id="IPR001138">
    <property type="entry name" value="Zn2Cys6_DnaBD"/>
</dbReference>
<evidence type="ECO:0000256" key="5">
    <source>
        <dbReference type="ARBA" id="ARBA00023163"/>
    </source>
</evidence>
<dbReference type="GO" id="GO:0003677">
    <property type="term" value="F:DNA binding"/>
    <property type="evidence" value="ECO:0007669"/>
    <property type="project" value="UniProtKB-KW"/>
</dbReference>
<dbReference type="PANTHER" id="PTHR36206:SF4">
    <property type="entry name" value="HYPOTHETICAL CONSERVED PROTEIN (EUROFUNG)-RELATED"/>
    <property type="match status" value="1"/>
</dbReference>
<feature type="domain" description="Zn(2)-C6 fungal-type" evidence="8">
    <location>
        <begin position="17"/>
        <end position="47"/>
    </location>
</feature>
<gene>
    <name evidence="9" type="ORF">PMIN01_13073</name>
</gene>
<dbReference type="Pfam" id="PF00172">
    <property type="entry name" value="Zn_clus"/>
    <property type="match status" value="1"/>
</dbReference>
<evidence type="ECO:0000256" key="7">
    <source>
        <dbReference type="SAM" id="Phobius"/>
    </source>
</evidence>
<keyword evidence="2" id="KW-0862">Zinc</keyword>
<keyword evidence="6" id="KW-0539">Nucleus</keyword>
<keyword evidence="7" id="KW-0472">Membrane</keyword>
<dbReference type="SMART" id="SM00066">
    <property type="entry name" value="GAL4"/>
    <property type="match status" value="1"/>
</dbReference>
<dbReference type="GO" id="GO:0000981">
    <property type="term" value="F:DNA-binding transcription factor activity, RNA polymerase II-specific"/>
    <property type="evidence" value="ECO:0007669"/>
    <property type="project" value="InterPro"/>
</dbReference>
<evidence type="ECO:0000256" key="6">
    <source>
        <dbReference type="ARBA" id="ARBA00023242"/>
    </source>
</evidence>
<dbReference type="Gene3D" id="4.10.240.10">
    <property type="entry name" value="Zn(2)-C6 fungal-type DNA-binding domain"/>
    <property type="match status" value="1"/>
</dbReference>
<feature type="transmembrane region" description="Helical" evidence="7">
    <location>
        <begin position="441"/>
        <end position="461"/>
    </location>
</feature>
<reference evidence="9" key="1">
    <citation type="journal article" date="2020" name="Mol. Plant Microbe Interact.">
        <title>Genome Sequence of the Biocontrol Agent Coniothyrium minitans strain Conio (IMI 134523).</title>
        <authorList>
            <person name="Patel D."/>
            <person name="Shittu T.A."/>
            <person name="Baroncelli R."/>
            <person name="Muthumeenakshi S."/>
            <person name="Osborne T.H."/>
            <person name="Janganan T.K."/>
            <person name="Sreenivasaprasad S."/>
        </authorList>
    </citation>
    <scope>NUCLEOTIDE SEQUENCE</scope>
    <source>
        <strain evidence="9">Conio</strain>
    </source>
</reference>
<dbReference type="SUPFAM" id="SSF57701">
    <property type="entry name" value="Zn2/Cys6 DNA-binding domain"/>
    <property type="match status" value="1"/>
</dbReference>
<evidence type="ECO:0000256" key="3">
    <source>
        <dbReference type="ARBA" id="ARBA00023015"/>
    </source>
</evidence>
<evidence type="ECO:0000256" key="2">
    <source>
        <dbReference type="ARBA" id="ARBA00022833"/>
    </source>
</evidence>
<dbReference type="Proteomes" id="UP000756921">
    <property type="component" value="Unassembled WGS sequence"/>
</dbReference>
<dbReference type="GO" id="GO:0008270">
    <property type="term" value="F:zinc ion binding"/>
    <property type="evidence" value="ECO:0007669"/>
    <property type="project" value="InterPro"/>
</dbReference>
<dbReference type="Pfam" id="PF11951">
    <property type="entry name" value="Fungal_trans_2"/>
    <property type="match status" value="1"/>
</dbReference>
<evidence type="ECO:0000256" key="1">
    <source>
        <dbReference type="ARBA" id="ARBA00022723"/>
    </source>
</evidence>
<keyword evidence="10" id="KW-1185">Reference proteome</keyword>
<dbReference type="PANTHER" id="PTHR36206">
    <property type="entry name" value="ASPERCRYPTIN BIOSYNTHESIS CLUSTER-SPECIFIC TRANSCRIPTION REGULATOR ATNN-RELATED"/>
    <property type="match status" value="1"/>
</dbReference>
<protein>
    <submittedName>
        <fullName evidence="9">C6 zinc finger protein</fullName>
    </submittedName>
</protein>
<evidence type="ECO:0000313" key="9">
    <source>
        <dbReference type="EMBL" id="KAF9728693.1"/>
    </source>
</evidence>
<sequence length="551" mass="62558">MTPGQGKRASHQRSKEGCDTCRQRRIKCDETHPTCMRCIKAILHCNYTATFKVTSPIDVSSNGRRAARVLLPKRDDVSSLTTLRPTATLPGETDVENQYLKYFHQETTSGFPSTWDWSVWNRLMLQGCHHKAFIRDAVVAIGALHKSLRTSAMASSNRKSTEELVKLQRQFAYQTYGRALKKIQHAINTGSGPRDALIACLLIVCFESHTGDRYKAGIHAQHGLRIYHQLPLKERPSEVEDDIADAFRNLDIAISTVYDDRPVETHEALLDEDAYIATAMPLVFATLDEAKRYWHVIMRRCCHFIPTTWAHSSPSSLTHPFQRPIPGSFTTTVGTNIHTASFRITPGLEAQQRAYYAEMCRWILAFAPVLARIRRSTTSTLRDYVTASMLQIQALNGKVMLAGILYVDEMGYDDHLSDFTSIVSLSHDILRIRNAGSSTSYFSGLFVLDLGLIVPLFTLLLKCRDGVLRHQSIEILKQWHVEGWWDPLIIIAICKCIIHVEEEEMVGGMILAQARATLTGKCHRPPERKMLVQCVQRRKEGLRWVERLVEW</sequence>
<keyword evidence="7" id="KW-1133">Transmembrane helix</keyword>
<evidence type="ECO:0000313" key="10">
    <source>
        <dbReference type="Proteomes" id="UP000756921"/>
    </source>
</evidence>
<keyword evidence="1" id="KW-0479">Metal-binding</keyword>
<evidence type="ECO:0000259" key="8">
    <source>
        <dbReference type="PROSITE" id="PS50048"/>
    </source>
</evidence>
<name>A0A9P6KIU9_9PLEO</name>
<proteinExistence type="predicted"/>
<organism evidence="9 10">
    <name type="scientific">Paraphaeosphaeria minitans</name>
    <dbReference type="NCBI Taxonomy" id="565426"/>
    <lineage>
        <taxon>Eukaryota</taxon>
        <taxon>Fungi</taxon>
        <taxon>Dikarya</taxon>
        <taxon>Ascomycota</taxon>
        <taxon>Pezizomycotina</taxon>
        <taxon>Dothideomycetes</taxon>
        <taxon>Pleosporomycetidae</taxon>
        <taxon>Pleosporales</taxon>
        <taxon>Massarineae</taxon>
        <taxon>Didymosphaeriaceae</taxon>
        <taxon>Paraphaeosphaeria</taxon>
    </lineage>
</organism>